<keyword evidence="6" id="KW-1185">Reference proteome</keyword>
<sequence>MAYSVDQMGCAVLYVLLLFISALLAASSLSSAVAQEPSPAPAGKSAQAGQVSEIKLGYLRAYAPQLALSVLDVPPRDEGVAGAKVGVGDNNTTGTFLGQKFTLDVSEVRPDADVVPAFNDMISKGVLYVLADLSATQLLSIADVAREKGVLIFNVGATDDRLREEECRAHIFHTAPTRTMLADGLAQYLIWKQWRRWVLVYGSHEPDKLFAEALRRAATRFGGEIVAEKEFTDTGTARRTDTGVVQIQRQMPVFTQGFPDHDVMLVADESEVFGTYVPFRTWIPRPVAGTAGLTPSAWHPASEQWGGTQIQNRFAKANGRRMLSKDMAAWTAARIIGEAATRTRSADPETLAAFIRADDFSIAAFKGQKLTFRKWNWQLRQPIFLGDGRSVISTSPQEGFLHQFSELDTLGIDQPETQCVLK</sequence>
<evidence type="ECO:0000256" key="2">
    <source>
        <dbReference type="ARBA" id="ARBA00022729"/>
    </source>
</evidence>
<evidence type="ECO:0000259" key="4">
    <source>
        <dbReference type="Pfam" id="PF13458"/>
    </source>
</evidence>
<dbReference type="RefSeq" id="WP_269280916.1">
    <property type="nucleotide sequence ID" value="NZ_JAPVOI010000004.1"/>
</dbReference>
<dbReference type="Gene3D" id="3.40.50.2300">
    <property type="match status" value="2"/>
</dbReference>
<dbReference type="EMBL" id="JAPVOI010000004">
    <property type="protein sequence ID" value="MCZ4091275.1"/>
    <property type="molecule type" value="Genomic_DNA"/>
</dbReference>
<accession>A0ABT4KHK8</accession>
<dbReference type="Proteomes" id="UP001079430">
    <property type="component" value="Unassembled WGS sequence"/>
</dbReference>
<dbReference type="NCBIfam" id="TIGR03863">
    <property type="entry name" value="PQQ_ABC_bind"/>
    <property type="match status" value="1"/>
</dbReference>
<dbReference type="InterPro" id="IPR028081">
    <property type="entry name" value="Leu-bd"/>
</dbReference>
<evidence type="ECO:0000313" key="5">
    <source>
        <dbReference type="EMBL" id="MCZ4091275.1"/>
    </source>
</evidence>
<comment type="caution">
    <text evidence="5">The sequence shown here is derived from an EMBL/GenBank/DDBJ whole genome shotgun (WGS) entry which is preliminary data.</text>
</comment>
<name>A0ABT4KHK8_9HYPH</name>
<dbReference type="InterPro" id="IPR051010">
    <property type="entry name" value="BCAA_transport"/>
</dbReference>
<dbReference type="SUPFAM" id="SSF53822">
    <property type="entry name" value="Periplasmic binding protein-like I"/>
    <property type="match status" value="1"/>
</dbReference>
<dbReference type="InterPro" id="IPR028082">
    <property type="entry name" value="Peripla_BP_I"/>
</dbReference>
<dbReference type="CDD" id="cd06268">
    <property type="entry name" value="PBP1_ABC_transporter_LIVBP-like"/>
    <property type="match status" value="1"/>
</dbReference>
<dbReference type="PANTHER" id="PTHR30483:SF6">
    <property type="entry name" value="PERIPLASMIC BINDING PROTEIN OF ABC TRANSPORTER FOR NATURAL AMINO ACIDS"/>
    <property type="match status" value="1"/>
</dbReference>
<reference evidence="5" key="1">
    <citation type="submission" date="2022-10" db="EMBL/GenBank/DDBJ databases">
        <title>Whole genome sequencing of three plant growth promoting bacteria isolated from Vachellia tortilis subsp. raddiana in Morocco.</title>
        <authorList>
            <person name="Hnini M."/>
            <person name="Zouagui R."/>
            <person name="Zouagui H."/>
            <person name="Chemao Elfihri M.-W."/>
            <person name="Ibrahimi A."/>
            <person name="Sbabou L."/>
            <person name="Aurag J."/>
        </authorList>
    </citation>
    <scope>NUCLEOTIDE SEQUENCE</scope>
    <source>
        <strain evidence="5">LMR678</strain>
    </source>
</reference>
<keyword evidence="2" id="KW-0732">Signal</keyword>
<dbReference type="PANTHER" id="PTHR30483">
    <property type="entry name" value="LEUCINE-SPECIFIC-BINDING PROTEIN"/>
    <property type="match status" value="1"/>
</dbReference>
<evidence type="ECO:0000256" key="3">
    <source>
        <dbReference type="ARBA" id="ARBA00022970"/>
    </source>
</evidence>
<evidence type="ECO:0000313" key="6">
    <source>
        <dbReference type="Proteomes" id="UP001079430"/>
    </source>
</evidence>
<feature type="domain" description="Leucine-binding protein" evidence="4">
    <location>
        <begin position="79"/>
        <end position="232"/>
    </location>
</feature>
<proteinExistence type="inferred from homology"/>
<keyword evidence="3" id="KW-0813">Transport</keyword>
<dbReference type="InterPro" id="IPR022478">
    <property type="entry name" value="ABC_transptr_sub-bd_PQQ"/>
</dbReference>
<protein>
    <submittedName>
        <fullName evidence="5">ABC transporter substrate-binding protein</fullName>
    </submittedName>
</protein>
<organism evidence="5 6">
    <name type="scientific">Sinorhizobium psoraleae</name>
    <dbReference type="NCBI Taxonomy" id="520838"/>
    <lineage>
        <taxon>Bacteria</taxon>
        <taxon>Pseudomonadati</taxon>
        <taxon>Pseudomonadota</taxon>
        <taxon>Alphaproteobacteria</taxon>
        <taxon>Hyphomicrobiales</taxon>
        <taxon>Rhizobiaceae</taxon>
        <taxon>Sinorhizobium/Ensifer group</taxon>
        <taxon>Sinorhizobium</taxon>
    </lineage>
</organism>
<dbReference type="Pfam" id="PF13458">
    <property type="entry name" value="Peripla_BP_6"/>
    <property type="match status" value="1"/>
</dbReference>
<comment type="similarity">
    <text evidence="1">Belongs to the leucine-binding protein family.</text>
</comment>
<evidence type="ECO:0000256" key="1">
    <source>
        <dbReference type="ARBA" id="ARBA00010062"/>
    </source>
</evidence>
<gene>
    <name evidence="5" type="ORF">O3W52_14745</name>
</gene>
<keyword evidence="3" id="KW-0029">Amino-acid transport</keyword>